<dbReference type="EMBL" id="CP006720">
    <property type="protein sequence ID" value="AHI57966.1"/>
    <property type="molecule type" value="Genomic_DNA"/>
</dbReference>
<accession>W0GQX3</accession>
<dbReference type="OrthoDB" id="390233at2"/>
<dbReference type="AlphaFoldDB" id="W0GQX3"/>
<gene>
    <name evidence="1" type="ORF">P344_03110</name>
</gene>
<proteinExistence type="predicted"/>
<organism evidence="1 2">
    <name type="scientific">Spiroplasma mirum ATCC 29335</name>
    <dbReference type="NCBI Taxonomy" id="838561"/>
    <lineage>
        <taxon>Bacteria</taxon>
        <taxon>Bacillati</taxon>
        <taxon>Mycoplasmatota</taxon>
        <taxon>Mollicutes</taxon>
        <taxon>Entomoplasmatales</taxon>
        <taxon>Spiroplasmataceae</taxon>
        <taxon>Spiroplasma</taxon>
    </lineage>
</organism>
<dbReference type="STRING" id="838561.P344_03110"/>
<evidence type="ECO:0000313" key="2">
    <source>
        <dbReference type="Proteomes" id="UP000019260"/>
    </source>
</evidence>
<sequence>MGQIFEHQGWVKRNNRKIIKKLLELNLNRAVFKYFTTFDRKDIIIKNYVYLLRLNNRAEKEYFDSIVLIKLILIYYHMHYIKRQKVQKQGKEILQAINKLAPQIILYRLNVNYETELFGTIDHHHHRVKPYYPYHLLYAEIANVFYQPFLDHPQGKLYYEYGYLLVMLINLNVIKKILNDTKNVEVYKVKLLVTSQCYYAIADITPAYFNYFIQYNNYFLQKY</sequence>
<keyword evidence="2" id="KW-1185">Reference proteome</keyword>
<name>W0GQX3_9MOLU</name>
<dbReference type="Proteomes" id="UP000019260">
    <property type="component" value="Chromosome"/>
</dbReference>
<dbReference type="PATRIC" id="fig|838561.3.peg.607"/>
<dbReference type="KEGG" id="smia:P344_03110"/>
<dbReference type="RefSeq" id="WP_025317316.1">
    <property type="nucleotide sequence ID" value="NZ_CP002082.1"/>
</dbReference>
<dbReference type="HOGENOM" id="CLU_1239494_0_0_14"/>
<reference evidence="1 2" key="1">
    <citation type="submission" date="2013-09" db="EMBL/GenBank/DDBJ databases">
        <title>Complete genome sequence of Spiroplasma mirum suckling mouse cataract agent.</title>
        <authorList>
            <person name="Landry C.A."/>
            <person name="Bastian F.O."/>
            <person name="Thune R.L."/>
        </authorList>
    </citation>
    <scope>NUCLEOTIDE SEQUENCE [LARGE SCALE GENOMIC DNA]</scope>
    <source>
        <strain evidence="1 2">SMCA</strain>
    </source>
</reference>
<protein>
    <submittedName>
        <fullName evidence="1">Uncharacterized protein</fullName>
    </submittedName>
</protein>
<evidence type="ECO:0000313" key="1">
    <source>
        <dbReference type="EMBL" id="AHI57966.1"/>
    </source>
</evidence>
<dbReference type="KEGG" id="smir:SMM_0529"/>